<gene>
    <name evidence="4" type="ORF">OVN521_LOCUS5260</name>
    <name evidence="5" type="ORF">UXM345_LOCUS19506</name>
    <name evidence="3" type="ORF">WKI299_LOCUS29844</name>
    <name evidence="2" type="ORF">XDN619_LOCUS8852</name>
</gene>
<evidence type="ECO:0000259" key="1">
    <source>
        <dbReference type="PROSITE" id="PS50181"/>
    </source>
</evidence>
<evidence type="ECO:0000313" key="5">
    <source>
        <dbReference type="EMBL" id="CAF4055624.1"/>
    </source>
</evidence>
<dbReference type="Proteomes" id="UP000663856">
    <property type="component" value="Unassembled WGS sequence"/>
</dbReference>
<dbReference type="Proteomes" id="UP000663887">
    <property type="component" value="Unassembled WGS sequence"/>
</dbReference>
<dbReference type="EMBL" id="CAJNRG010002943">
    <property type="protein sequence ID" value="CAF2052643.1"/>
    <property type="molecule type" value="Genomic_DNA"/>
</dbReference>
<dbReference type="AlphaFoldDB" id="A0A819RNU9"/>
<dbReference type="InterPro" id="IPR036047">
    <property type="entry name" value="F-box-like_dom_sf"/>
</dbReference>
<dbReference type="Proteomes" id="UP000663866">
    <property type="component" value="Unassembled WGS sequence"/>
</dbReference>
<protein>
    <recommendedName>
        <fullName evidence="1">F-box domain-containing protein</fullName>
    </recommendedName>
</protein>
<dbReference type="SUPFAM" id="SSF52047">
    <property type="entry name" value="RNI-like"/>
    <property type="match status" value="1"/>
</dbReference>
<sequence length="382" mass="44424">MNCSTVQLVDLPDEMLIEILKKLTNVDVLYSMLGVSQRFDRLARDAIFTHFLDLTTNTTIGERRHSMSKTLLDRFCSFILPQIYNDIRFLALESLSMKRILVACDYPQLHKLKLRSIEPKVFINYLADDSSIVHIFKQITHLEISTIGYYSTESEILLNTNGYGRLFSVCQRLSHLNISGNYFRLNQPVHQYDLPLSICSSSTITDLNIKVRTIDDCLCLLGGRFNQMKTLIIDIKSIEDSILNIDNKTNLPNLTTFFLSSLSPTEEYDNLIVPMLRRMSNIQKLGLYLQVENRPEFIDGTDLYNGILIYMPRIQIFFFNITTIDDYVDKIYWYKNDDIEDTDIIDYNHPDIDCRIDYFTNGCSRCRISSKLFIKSSQLYND</sequence>
<dbReference type="Gene3D" id="3.80.10.10">
    <property type="entry name" value="Ribonuclease Inhibitor"/>
    <property type="match status" value="1"/>
</dbReference>
<accession>A0A819RNU9</accession>
<dbReference type="EMBL" id="CAJOBG010000519">
    <property type="protein sequence ID" value="CAF3824522.1"/>
    <property type="molecule type" value="Genomic_DNA"/>
</dbReference>
<proteinExistence type="predicted"/>
<organism evidence="5 6">
    <name type="scientific">Rotaria magnacalcarata</name>
    <dbReference type="NCBI Taxonomy" id="392030"/>
    <lineage>
        <taxon>Eukaryota</taxon>
        <taxon>Metazoa</taxon>
        <taxon>Spiralia</taxon>
        <taxon>Gnathifera</taxon>
        <taxon>Rotifera</taxon>
        <taxon>Eurotatoria</taxon>
        <taxon>Bdelloidea</taxon>
        <taxon>Philodinida</taxon>
        <taxon>Philodinidae</taxon>
        <taxon>Rotaria</taxon>
    </lineage>
</organism>
<dbReference type="Proteomes" id="UP000663842">
    <property type="component" value="Unassembled WGS sequence"/>
</dbReference>
<feature type="domain" description="F-box" evidence="1">
    <location>
        <begin position="5"/>
        <end position="54"/>
    </location>
</feature>
<name>A0A819RNU9_9BILA</name>
<evidence type="ECO:0000313" key="7">
    <source>
        <dbReference type="Proteomes" id="UP000663866"/>
    </source>
</evidence>
<dbReference type="SUPFAM" id="SSF81383">
    <property type="entry name" value="F-box domain"/>
    <property type="match status" value="1"/>
</dbReference>
<evidence type="ECO:0000313" key="3">
    <source>
        <dbReference type="EMBL" id="CAF2148668.1"/>
    </source>
</evidence>
<evidence type="ECO:0000313" key="2">
    <source>
        <dbReference type="EMBL" id="CAF2052643.1"/>
    </source>
</evidence>
<dbReference type="EMBL" id="CAJNRF010013417">
    <property type="protein sequence ID" value="CAF2148668.1"/>
    <property type="molecule type" value="Genomic_DNA"/>
</dbReference>
<keyword evidence="7" id="KW-1185">Reference proteome</keyword>
<dbReference type="EMBL" id="CAJOBF010002781">
    <property type="protein sequence ID" value="CAF4055624.1"/>
    <property type="molecule type" value="Genomic_DNA"/>
</dbReference>
<comment type="caution">
    <text evidence="5">The sequence shown here is derived from an EMBL/GenBank/DDBJ whole genome shotgun (WGS) entry which is preliminary data.</text>
</comment>
<evidence type="ECO:0000313" key="4">
    <source>
        <dbReference type="EMBL" id="CAF3824522.1"/>
    </source>
</evidence>
<dbReference type="InterPro" id="IPR001810">
    <property type="entry name" value="F-box_dom"/>
</dbReference>
<dbReference type="InterPro" id="IPR032675">
    <property type="entry name" value="LRR_dom_sf"/>
</dbReference>
<evidence type="ECO:0000313" key="6">
    <source>
        <dbReference type="Proteomes" id="UP000663842"/>
    </source>
</evidence>
<dbReference type="PROSITE" id="PS50181">
    <property type="entry name" value="FBOX"/>
    <property type="match status" value="1"/>
</dbReference>
<reference evidence="5" key="1">
    <citation type="submission" date="2021-02" db="EMBL/GenBank/DDBJ databases">
        <authorList>
            <person name="Nowell W R."/>
        </authorList>
    </citation>
    <scope>NUCLEOTIDE SEQUENCE</scope>
</reference>